<evidence type="ECO:0008006" key="3">
    <source>
        <dbReference type="Google" id="ProtNLM"/>
    </source>
</evidence>
<gene>
    <name evidence="1" type="ORF">NSA58_12135</name>
</gene>
<dbReference type="EMBL" id="JANKBY010000155">
    <property type="protein sequence ID" value="MCR1823537.1"/>
    <property type="molecule type" value="Genomic_DNA"/>
</dbReference>
<dbReference type="RefSeq" id="WP_052233165.1">
    <property type="nucleotide sequence ID" value="NZ_JANKBY010000155.1"/>
</dbReference>
<organism evidence="1 2">
    <name type="scientific">Terrisporobacter muris</name>
    <dbReference type="NCBI Taxonomy" id="2963284"/>
    <lineage>
        <taxon>Bacteria</taxon>
        <taxon>Bacillati</taxon>
        <taxon>Bacillota</taxon>
        <taxon>Clostridia</taxon>
        <taxon>Peptostreptococcales</taxon>
        <taxon>Peptostreptococcaceae</taxon>
        <taxon>Terrisporobacter</taxon>
    </lineage>
</organism>
<comment type="caution">
    <text evidence="1">The sequence shown here is derived from an EMBL/GenBank/DDBJ whole genome shotgun (WGS) entry which is preliminary data.</text>
</comment>
<proteinExistence type="predicted"/>
<protein>
    <recommendedName>
        <fullName evidence="3">rRNA biogenesis protein rrp5</fullName>
    </recommendedName>
</protein>
<name>A0A9X2M9Z4_9FIRM</name>
<reference evidence="1" key="1">
    <citation type="submission" date="2022-07" db="EMBL/GenBank/DDBJ databases">
        <title>Enhanced cultured diversity of the mouse gut microbiota enables custom-made synthetic communities.</title>
        <authorList>
            <person name="Afrizal A."/>
        </authorList>
    </citation>
    <scope>NUCLEOTIDE SEQUENCE</scope>
    <source>
        <strain evidence="1">DSM 29186</strain>
    </source>
</reference>
<dbReference type="Proteomes" id="UP001140817">
    <property type="component" value="Unassembled WGS sequence"/>
</dbReference>
<sequence length="100" mass="11430">MKEILEELSWNLGNISKLCLSLAENQHNISTNDKTPTDNNKTKIEKNEITIEKVREVLAQKSKNGKTEEIKTLLMKFGANKLSQVRSEDFTQIIIEAEKL</sequence>
<evidence type="ECO:0000313" key="2">
    <source>
        <dbReference type="Proteomes" id="UP001140817"/>
    </source>
</evidence>
<keyword evidence="2" id="KW-1185">Reference proteome</keyword>
<dbReference type="AlphaFoldDB" id="A0A9X2M9Z4"/>
<evidence type="ECO:0000313" key="1">
    <source>
        <dbReference type="EMBL" id="MCR1823537.1"/>
    </source>
</evidence>
<accession>A0A9X2M9Z4</accession>